<dbReference type="Pfam" id="PF17676">
    <property type="entry name" value="Peptidase_S66C"/>
    <property type="match status" value="1"/>
</dbReference>
<dbReference type="PANTHER" id="PTHR30237:SF5">
    <property type="entry name" value="CARBOXYPEPTIDASE VC_A0337-RELATED"/>
    <property type="match status" value="1"/>
</dbReference>
<protein>
    <submittedName>
        <fullName evidence="5">LD-carboxypeptidase</fullName>
    </submittedName>
</protein>
<dbReference type="Gene3D" id="3.40.50.10740">
    <property type="entry name" value="Class I glutamine amidotransferase-like"/>
    <property type="match status" value="1"/>
</dbReference>
<keyword evidence="6" id="KW-1185">Reference proteome</keyword>
<evidence type="ECO:0000259" key="4">
    <source>
        <dbReference type="Pfam" id="PF17676"/>
    </source>
</evidence>
<evidence type="ECO:0000256" key="1">
    <source>
        <dbReference type="ARBA" id="ARBA00010233"/>
    </source>
</evidence>
<dbReference type="InterPro" id="IPR040449">
    <property type="entry name" value="Peptidase_S66_N"/>
</dbReference>
<dbReference type="InterPro" id="IPR003507">
    <property type="entry name" value="S66_fam"/>
</dbReference>
<sequence length="346" mass="38170">MPTLPLIKPRRLAPGACIGVTAPSAPTHVSCHERYQKGLANLRRLGFKVVEGDLVASGQQQGYRTGTPRQRAEELMALFLRPEVDAIMTTIGGANSSSLLPYLDFAAIRANPKWFIGYSDVTALHMALYTQAGLSSLYGPAVIPTFGEWPDGFEYSNQSFLDAVQRHVAGPRRLFEPECWSREAPRWTVPEARDPAQRIWRSQPGWRTLRPGIVEAEAVPLNLNTACALAGTAYFPNLTGKIVLLEEMAGPYSRLERNLRQLELMGVFDNAAAVIFSKIEFPDSEQAPFDSNDLLLEIIGSRPIPVVTDFDCGHTHPMLALALGCRLRVEATELVELMLLEPMLAS</sequence>
<feature type="domain" description="LD-carboxypeptidase C-terminal" evidence="4">
    <location>
        <begin position="222"/>
        <end position="328"/>
    </location>
</feature>
<dbReference type="SUPFAM" id="SSF52317">
    <property type="entry name" value="Class I glutamine amidotransferase-like"/>
    <property type="match status" value="1"/>
</dbReference>
<dbReference type="InterPro" id="IPR040921">
    <property type="entry name" value="Peptidase_S66C"/>
</dbReference>
<dbReference type="Proteomes" id="UP001172778">
    <property type="component" value="Unassembled WGS sequence"/>
</dbReference>
<comment type="similarity">
    <text evidence="1">Belongs to the peptidase S66 family.</text>
</comment>
<dbReference type="InterPro" id="IPR027478">
    <property type="entry name" value="LdcA_N"/>
</dbReference>
<feature type="domain" description="LD-carboxypeptidase N-terminal" evidence="3">
    <location>
        <begin position="18"/>
        <end position="139"/>
    </location>
</feature>
<dbReference type="InterPro" id="IPR027461">
    <property type="entry name" value="Carboxypeptidase_A_C_sf"/>
</dbReference>
<dbReference type="PIRSF" id="PIRSF028757">
    <property type="entry name" value="LD-carboxypeptidase"/>
    <property type="match status" value="1"/>
</dbReference>
<accession>A0ABT7DUE3</accession>
<reference evidence="5" key="1">
    <citation type="submission" date="2023-03" db="EMBL/GenBank/DDBJ databases">
        <title>Chitinimonas shenzhenensis gen. nov., sp. nov., a novel member of family Burkholderiaceae isolated from activated sludge collected in Shen Zhen, China.</title>
        <authorList>
            <person name="Wang X."/>
        </authorList>
    </citation>
    <scope>NUCLEOTIDE SEQUENCE</scope>
    <source>
        <strain evidence="5">DQS-5</strain>
    </source>
</reference>
<comment type="caution">
    <text evidence="5">The sequence shown here is derived from an EMBL/GenBank/DDBJ whole genome shotgun (WGS) entry which is preliminary data.</text>
</comment>
<keyword evidence="2" id="KW-0378">Hydrolase</keyword>
<dbReference type="Pfam" id="PF02016">
    <property type="entry name" value="Peptidase_S66"/>
    <property type="match status" value="1"/>
</dbReference>
<name>A0ABT7DUE3_9NEIS</name>
<dbReference type="Gene3D" id="3.50.30.60">
    <property type="entry name" value="LD-carboxypeptidase A C-terminal domain-like"/>
    <property type="match status" value="1"/>
</dbReference>
<dbReference type="PANTHER" id="PTHR30237">
    <property type="entry name" value="MURAMOYLTETRAPEPTIDE CARBOXYPEPTIDASE"/>
    <property type="match status" value="1"/>
</dbReference>
<dbReference type="InterPro" id="IPR029062">
    <property type="entry name" value="Class_I_gatase-like"/>
</dbReference>
<evidence type="ECO:0000259" key="3">
    <source>
        <dbReference type="Pfam" id="PF02016"/>
    </source>
</evidence>
<proteinExistence type="inferred from homology"/>
<gene>
    <name evidence="5" type="ORF">PZA18_06475</name>
</gene>
<evidence type="ECO:0000313" key="6">
    <source>
        <dbReference type="Proteomes" id="UP001172778"/>
    </source>
</evidence>
<dbReference type="SUPFAM" id="SSF141986">
    <property type="entry name" value="LD-carboxypeptidase A C-terminal domain-like"/>
    <property type="match status" value="1"/>
</dbReference>
<dbReference type="RefSeq" id="WP_284099989.1">
    <property type="nucleotide sequence ID" value="NZ_JARRAF010000005.1"/>
</dbReference>
<dbReference type="EMBL" id="JARRAF010000005">
    <property type="protein sequence ID" value="MDK2123690.1"/>
    <property type="molecule type" value="Genomic_DNA"/>
</dbReference>
<organism evidence="5 6">
    <name type="scientific">Parachitinimonas caeni</name>
    <dbReference type="NCBI Taxonomy" id="3031301"/>
    <lineage>
        <taxon>Bacteria</taxon>
        <taxon>Pseudomonadati</taxon>
        <taxon>Pseudomonadota</taxon>
        <taxon>Betaproteobacteria</taxon>
        <taxon>Neisseriales</taxon>
        <taxon>Chitinibacteraceae</taxon>
        <taxon>Parachitinimonas</taxon>
    </lineage>
</organism>
<evidence type="ECO:0000313" key="5">
    <source>
        <dbReference type="EMBL" id="MDK2123690.1"/>
    </source>
</evidence>
<evidence type="ECO:0000256" key="2">
    <source>
        <dbReference type="ARBA" id="ARBA00022801"/>
    </source>
</evidence>
<dbReference type="CDD" id="cd07062">
    <property type="entry name" value="Peptidase_S66_mccF_like"/>
    <property type="match status" value="1"/>
</dbReference>